<reference evidence="2" key="1">
    <citation type="submission" date="2020-02" db="EMBL/GenBank/DDBJ databases">
        <authorList>
            <person name="Chen W.-M."/>
        </authorList>
    </citation>
    <scope>NUCLEOTIDE SEQUENCE</scope>
    <source>
        <strain evidence="2">NBD-18</strain>
    </source>
</reference>
<evidence type="ECO:0000256" key="1">
    <source>
        <dbReference type="SAM" id="MobiDB-lite"/>
    </source>
</evidence>
<dbReference type="InterPro" id="IPR050026">
    <property type="entry name" value="PHA_gran_PhaM_N"/>
</dbReference>
<name>A0A6B2QWJ9_9BURK</name>
<comment type="caution">
    <text evidence="2">The sequence shown here is derived from an EMBL/GenBank/DDBJ whole genome shotgun (WGS) entry which is preliminary data.</text>
</comment>
<sequence length="176" mass="18483">MSTSASNPFVLPGFGQTGEQAANPLLASMEMMRQAFSGMTGGTSASAASPMAPTLNPEDLEKRIAELKTVENWLKINLSMLTSTIQGMEVQLATIQTLKSFVAGATDAKDKQDVPPVAQAWWDMLQQQFNQVAAATAASMAPISKGVSTESDQTPAKTSGKSGNASPRARSSKKST</sequence>
<feature type="region of interest" description="Disordered" evidence="1">
    <location>
        <begin position="140"/>
        <end position="176"/>
    </location>
</feature>
<dbReference type="RefSeq" id="WP_163651639.1">
    <property type="nucleotide sequence ID" value="NZ_JAAGRN010000002.1"/>
</dbReference>
<dbReference type="AlphaFoldDB" id="A0A6B2QWJ9"/>
<evidence type="ECO:0000313" key="2">
    <source>
        <dbReference type="EMBL" id="NDY82333.1"/>
    </source>
</evidence>
<organism evidence="2">
    <name type="scientific">Sheuella amnicola</name>
    <dbReference type="NCBI Taxonomy" id="2707330"/>
    <lineage>
        <taxon>Bacteria</taxon>
        <taxon>Pseudomonadati</taxon>
        <taxon>Pseudomonadota</taxon>
        <taxon>Betaproteobacteria</taxon>
        <taxon>Burkholderiales</taxon>
        <taxon>Alcaligenaceae</taxon>
        <taxon>Sheuella</taxon>
    </lineage>
</organism>
<proteinExistence type="predicted"/>
<dbReference type="NCBIfam" id="NF043076">
    <property type="entry name" value="PHA_gran_PhaM"/>
    <property type="match status" value="1"/>
</dbReference>
<protein>
    <submittedName>
        <fullName evidence="2">Transcriptional regulator</fullName>
    </submittedName>
</protein>
<accession>A0A6B2QWJ9</accession>
<gene>
    <name evidence="2" type="ORF">G3I67_03710</name>
</gene>
<dbReference type="EMBL" id="JAAGRN010000002">
    <property type="protein sequence ID" value="NDY82333.1"/>
    <property type="molecule type" value="Genomic_DNA"/>
</dbReference>
<feature type="compositionally biased region" description="Polar residues" evidence="1">
    <location>
        <begin position="146"/>
        <end position="165"/>
    </location>
</feature>